<sequence length="90" mass="10245">MNSSSDSKNLSKTFYSILLKSTKLYSTLKNINKALNLLATKPNTPLDILNKYILKVALLANLTIPNMNQDKYNNSDTNTITKLKEYKYII</sequence>
<dbReference type="Proteomes" id="UP000789860">
    <property type="component" value="Unassembled WGS sequence"/>
</dbReference>
<proteinExistence type="predicted"/>
<reference evidence="1" key="1">
    <citation type="submission" date="2021-06" db="EMBL/GenBank/DDBJ databases">
        <authorList>
            <person name="Kallberg Y."/>
            <person name="Tangrot J."/>
            <person name="Rosling A."/>
        </authorList>
    </citation>
    <scope>NUCLEOTIDE SEQUENCE</scope>
    <source>
        <strain evidence="1">AU212A</strain>
    </source>
</reference>
<keyword evidence="2" id="KW-1185">Reference proteome</keyword>
<protein>
    <submittedName>
        <fullName evidence="1">5164_t:CDS:1</fullName>
    </submittedName>
</protein>
<evidence type="ECO:0000313" key="1">
    <source>
        <dbReference type="EMBL" id="CAG8436408.1"/>
    </source>
</evidence>
<gene>
    <name evidence="1" type="ORF">SCALOS_LOCUS278</name>
</gene>
<comment type="caution">
    <text evidence="1">The sequence shown here is derived from an EMBL/GenBank/DDBJ whole genome shotgun (WGS) entry which is preliminary data.</text>
</comment>
<dbReference type="EMBL" id="CAJVPM010000127">
    <property type="protein sequence ID" value="CAG8436408.1"/>
    <property type="molecule type" value="Genomic_DNA"/>
</dbReference>
<organism evidence="1 2">
    <name type="scientific">Scutellospora calospora</name>
    <dbReference type="NCBI Taxonomy" id="85575"/>
    <lineage>
        <taxon>Eukaryota</taxon>
        <taxon>Fungi</taxon>
        <taxon>Fungi incertae sedis</taxon>
        <taxon>Mucoromycota</taxon>
        <taxon>Glomeromycotina</taxon>
        <taxon>Glomeromycetes</taxon>
        <taxon>Diversisporales</taxon>
        <taxon>Gigasporaceae</taxon>
        <taxon>Scutellospora</taxon>
    </lineage>
</organism>
<evidence type="ECO:0000313" key="2">
    <source>
        <dbReference type="Proteomes" id="UP000789860"/>
    </source>
</evidence>
<name>A0ACA9JUG0_9GLOM</name>
<accession>A0ACA9JUG0</accession>